<accession>A0A0N4VWU2</accession>
<evidence type="ECO:0000313" key="9">
    <source>
        <dbReference type="WBParaSite" id="HPLM_0000176201-mRNA-1"/>
    </source>
</evidence>
<evidence type="ECO:0000256" key="3">
    <source>
        <dbReference type="ARBA" id="ARBA00022989"/>
    </source>
</evidence>
<dbReference type="OrthoDB" id="5820030at2759"/>
<organism evidence="9">
    <name type="scientific">Haemonchus placei</name>
    <name type="common">Barber's pole worm</name>
    <dbReference type="NCBI Taxonomy" id="6290"/>
    <lineage>
        <taxon>Eukaryota</taxon>
        <taxon>Metazoa</taxon>
        <taxon>Ecdysozoa</taxon>
        <taxon>Nematoda</taxon>
        <taxon>Chromadorea</taxon>
        <taxon>Rhabditida</taxon>
        <taxon>Rhabditina</taxon>
        <taxon>Rhabditomorpha</taxon>
        <taxon>Strongyloidea</taxon>
        <taxon>Trichostrongylidae</taxon>
        <taxon>Haemonchus</taxon>
    </lineage>
</organism>
<keyword evidence="3 6" id="KW-1133">Transmembrane helix</keyword>
<dbReference type="Proteomes" id="UP000268014">
    <property type="component" value="Unassembled WGS sequence"/>
</dbReference>
<evidence type="ECO:0000256" key="6">
    <source>
        <dbReference type="SAM" id="Phobius"/>
    </source>
</evidence>
<dbReference type="GO" id="GO:0016020">
    <property type="term" value="C:membrane"/>
    <property type="evidence" value="ECO:0007669"/>
    <property type="project" value="UniProtKB-SubCell"/>
</dbReference>
<protein>
    <submittedName>
        <fullName evidence="9">G_PROTEIN_RECEP_F1_2 domain-containing protein</fullName>
    </submittedName>
</protein>
<dbReference type="EMBL" id="UZAF01002661">
    <property type="protein sequence ID" value="VDO11194.1"/>
    <property type="molecule type" value="Genomic_DNA"/>
</dbReference>
<name>A0A0N4VWU2_HAEPC</name>
<keyword evidence="8" id="KW-1185">Reference proteome</keyword>
<keyword evidence="2 6" id="KW-0812">Transmembrane</keyword>
<feature type="transmembrane region" description="Helical" evidence="6">
    <location>
        <begin position="80"/>
        <end position="104"/>
    </location>
</feature>
<comment type="subcellular location">
    <subcellularLocation>
        <location evidence="1">Membrane</location>
        <topology evidence="1">Multi-pass membrane protein</topology>
    </subcellularLocation>
</comment>
<proteinExistence type="inferred from homology"/>
<gene>
    <name evidence="7" type="ORF">HPLM_LOCUS1760</name>
</gene>
<evidence type="ECO:0000313" key="7">
    <source>
        <dbReference type="EMBL" id="VDO11194.1"/>
    </source>
</evidence>
<feature type="transmembrane region" description="Helical" evidence="6">
    <location>
        <begin position="6"/>
        <end position="22"/>
    </location>
</feature>
<dbReference type="Pfam" id="PF10292">
    <property type="entry name" value="7TM_GPCR_Srab"/>
    <property type="match status" value="1"/>
</dbReference>
<reference evidence="7 8" key="2">
    <citation type="submission" date="2018-11" db="EMBL/GenBank/DDBJ databases">
        <authorList>
            <consortium name="Pathogen Informatics"/>
        </authorList>
    </citation>
    <scope>NUCLEOTIDE SEQUENCE [LARGE SCALE GENOMIC DNA]</scope>
    <source>
        <strain evidence="7 8">MHpl1</strain>
    </source>
</reference>
<evidence type="ECO:0000256" key="1">
    <source>
        <dbReference type="ARBA" id="ARBA00004141"/>
    </source>
</evidence>
<comment type="similarity">
    <text evidence="5">Belongs to the nematode receptor-like protein sra family.</text>
</comment>
<dbReference type="OMA" id="SPILVWF"/>
<reference evidence="9" key="1">
    <citation type="submission" date="2017-02" db="UniProtKB">
        <authorList>
            <consortium name="WormBaseParasite"/>
        </authorList>
    </citation>
    <scope>IDENTIFICATION</scope>
</reference>
<evidence type="ECO:0000256" key="2">
    <source>
        <dbReference type="ARBA" id="ARBA00022692"/>
    </source>
</evidence>
<dbReference type="AlphaFoldDB" id="A0A0N4VWU2"/>
<evidence type="ECO:0000313" key="8">
    <source>
        <dbReference type="Proteomes" id="UP000268014"/>
    </source>
</evidence>
<keyword evidence="4 6" id="KW-0472">Membrane</keyword>
<dbReference type="GO" id="GO:0004984">
    <property type="term" value="F:olfactory receptor activity"/>
    <property type="evidence" value="ECO:0007669"/>
    <property type="project" value="TreeGrafter"/>
</dbReference>
<dbReference type="WBParaSite" id="HPLM_0000176201-mRNA-1">
    <property type="protein sequence ID" value="HPLM_0000176201-mRNA-1"/>
    <property type="gene ID" value="HPLM_0000176201"/>
</dbReference>
<dbReference type="InterPro" id="IPR051080">
    <property type="entry name" value="Nematode_rcpt-like_serp_alpha"/>
</dbReference>
<sequence>MCGINLITLIIAVVLLFLNKLLSKRKSFDLNLSYQLREGATIIRIILPLTSFQTIFCSVFFGCILVFILIEDVVDEVTFLILNAAVYIIPYYTVISPILVWFTIRWSQQLKQSRLKNIVNQTSIDYFNVQKEMWH</sequence>
<dbReference type="PANTHER" id="PTHR31357:SF5">
    <property type="entry name" value="SERPENTINE RECEPTOR CLASS ALPHA-1-RELATED"/>
    <property type="match status" value="1"/>
</dbReference>
<feature type="transmembrane region" description="Helical" evidence="6">
    <location>
        <begin position="42"/>
        <end position="68"/>
    </location>
</feature>
<dbReference type="PANTHER" id="PTHR31357">
    <property type="entry name" value="SERPENTINE RECEPTOR CLASS ALPHA-10"/>
    <property type="match status" value="1"/>
</dbReference>
<evidence type="ECO:0000256" key="4">
    <source>
        <dbReference type="ARBA" id="ARBA00023136"/>
    </source>
</evidence>
<dbReference type="InterPro" id="IPR019408">
    <property type="entry name" value="7TM_GPCR_serpentine_rcpt_Srab"/>
</dbReference>
<evidence type="ECO:0000256" key="5">
    <source>
        <dbReference type="ARBA" id="ARBA00037994"/>
    </source>
</evidence>